<evidence type="ECO:0000313" key="4">
    <source>
        <dbReference type="Proteomes" id="UP000223060"/>
    </source>
</evidence>
<dbReference type="AlphaFoldDB" id="A0A1S7FWT2"/>
<gene>
    <name evidence="3" type="ORF">UE46_13065</name>
</gene>
<dbReference type="Proteomes" id="UP000223060">
    <property type="component" value="Chromosome"/>
</dbReference>
<reference evidence="4" key="1">
    <citation type="submission" date="2015-03" db="EMBL/GenBank/DDBJ databases">
        <authorList>
            <person name="Ferrari E."/>
            <person name="Walter M.C."/>
            <person name="Huptas C."/>
            <person name="Scherer S."/>
            <person name="Mueller-Herbst S."/>
        </authorList>
    </citation>
    <scope>NUCLEOTIDE SEQUENCE [LARGE SCALE GENOMIC DNA]</scope>
    <source>
        <strain evidence="4">LWP01</strain>
    </source>
</reference>
<proteinExistence type="predicted"/>
<keyword evidence="2" id="KW-1133">Transmembrane helix</keyword>
<name>A0A1S7FWT2_9LIST</name>
<evidence type="ECO:0000256" key="2">
    <source>
        <dbReference type="SAM" id="Phobius"/>
    </source>
</evidence>
<sequence length="316" mass="35728">MNIFLVVLLVIILFVIVISGVLFWKFNLKNVNKKEQTTLGIIKDFSPLLVAYAGIVIAAFPYLGPEERIPVIFPGYEEKISEIEKLKKENSELKYTIANQAQEQGKLSEKNKDLAQKKYAELSKISLVVDGLPTNKGNNVIAAVNDSIYYNEDILKSLIDQELNYDEDAKTIYIGSKSDQKVTKQALSEQYSILYGGENYTSLENTDEDYHVGGKIINDGFIFKEYSFGDNIALLNTDTKFTKMEFDIGKLDESTSSLEDAKMKVELSGVQKYQENIRADITSHHYEYDITDATTVKFLISDSRSGFGIYNIIFTK</sequence>
<accession>A0A1S7FWT2</accession>
<feature type="transmembrane region" description="Helical" evidence="2">
    <location>
        <begin position="6"/>
        <end position="24"/>
    </location>
</feature>
<feature type="transmembrane region" description="Helical" evidence="2">
    <location>
        <begin position="45"/>
        <end position="64"/>
    </location>
</feature>
<dbReference type="KEGG" id="lwi:UE46_13065"/>
<evidence type="ECO:0000256" key="1">
    <source>
        <dbReference type="SAM" id="Coils"/>
    </source>
</evidence>
<dbReference type="RefSeq" id="WP_118907691.1">
    <property type="nucleotide sequence ID" value="NZ_CP011102.1"/>
</dbReference>
<keyword evidence="4" id="KW-1185">Reference proteome</keyword>
<keyword evidence="2" id="KW-0472">Membrane</keyword>
<dbReference type="EMBL" id="CP011102">
    <property type="protein sequence ID" value="AQY51860.1"/>
    <property type="molecule type" value="Genomic_DNA"/>
</dbReference>
<protein>
    <submittedName>
        <fullName evidence="3">Uncharacterized protein</fullName>
    </submittedName>
</protein>
<keyword evidence="1" id="KW-0175">Coiled coil</keyword>
<feature type="coiled-coil region" evidence="1">
    <location>
        <begin position="76"/>
        <end position="103"/>
    </location>
</feature>
<evidence type="ECO:0000313" key="3">
    <source>
        <dbReference type="EMBL" id="AQY51860.1"/>
    </source>
</evidence>
<keyword evidence="2" id="KW-0812">Transmembrane</keyword>
<organism evidence="3 4">
    <name type="scientific">Listeria weihenstephanensis</name>
    <dbReference type="NCBI Taxonomy" id="1006155"/>
    <lineage>
        <taxon>Bacteria</taxon>
        <taxon>Bacillati</taxon>
        <taxon>Bacillota</taxon>
        <taxon>Bacilli</taxon>
        <taxon>Bacillales</taxon>
        <taxon>Listeriaceae</taxon>
        <taxon>Listeria</taxon>
    </lineage>
</organism>